<dbReference type="Proteomes" id="UP000182836">
    <property type="component" value="Unassembled WGS sequence"/>
</dbReference>
<accession>A0A1G8GSL0</accession>
<protein>
    <submittedName>
        <fullName evidence="1">Tetraprenyl-beta-curcumene synthase</fullName>
    </submittedName>
</protein>
<dbReference type="Pfam" id="PF10776">
    <property type="entry name" value="DUF2600"/>
    <property type="match status" value="1"/>
</dbReference>
<organism evidence="1 2">
    <name type="scientific">Aneurinibacillus migulanus</name>
    <name type="common">Bacillus migulanus</name>
    <dbReference type="NCBI Taxonomy" id="47500"/>
    <lineage>
        <taxon>Bacteria</taxon>
        <taxon>Bacillati</taxon>
        <taxon>Bacillota</taxon>
        <taxon>Bacilli</taxon>
        <taxon>Bacillales</taxon>
        <taxon>Paenibacillaceae</taxon>
        <taxon>Aneurinibacillus group</taxon>
        <taxon>Aneurinibacillus</taxon>
    </lineage>
</organism>
<dbReference type="RefSeq" id="WP_307723421.1">
    <property type="nucleotide sequence ID" value="NZ_BJOA01000026.1"/>
</dbReference>
<dbReference type="EMBL" id="FNED01000001">
    <property type="protein sequence ID" value="SDH97327.1"/>
    <property type="molecule type" value="Genomic_DNA"/>
</dbReference>
<proteinExistence type="predicted"/>
<evidence type="ECO:0000313" key="1">
    <source>
        <dbReference type="EMBL" id="SDH97327.1"/>
    </source>
</evidence>
<dbReference type="AlphaFoldDB" id="A0A1G8GSL0"/>
<evidence type="ECO:0000313" key="2">
    <source>
        <dbReference type="Proteomes" id="UP000182836"/>
    </source>
</evidence>
<dbReference type="InterPro" id="IPR019712">
    <property type="entry name" value="YtpB-like"/>
</dbReference>
<gene>
    <name evidence="1" type="ORF">SAMN04487909_10193</name>
</gene>
<dbReference type="GeneID" id="42308019"/>
<name>A0A1G8GSL0_ANEMI</name>
<reference evidence="1 2" key="1">
    <citation type="submission" date="2016-10" db="EMBL/GenBank/DDBJ databases">
        <authorList>
            <person name="de Groot N.N."/>
        </authorList>
    </citation>
    <scope>NUCLEOTIDE SEQUENCE [LARGE SCALE GENOMIC DNA]</scope>
    <source>
        <strain evidence="1 2">DSM 2895</strain>
    </source>
</reference>
<sequence>MYPKGPLRLMYRLYRYIFPTVRMEVGRWRERAEQIPDAELRKQALDSISNKLFHCEGGSVYAAAHMEHKDSLIRLIVAYQTISDYLDNLCDRSTSLGAENFERLHQAMRDAVSGTFSQVDYYEFNKEKDDGGYLKSLVFACHEEIRKLPSYSIVQKDIYELASLYCDLQVHKHVIKEQREERLLTWWKEHRQKAPELAWNEFAAAAGSTLGLFHLFQLASYPNIFRDRIQLMKKAYFPWICSLHILLDYLIDLEEDEVGGDLNFIAYYDSEQAIYERIHYIVQEAKEHIRLLPDRKFHSMIIDGLLGLYLSDGKVQRQPMVKRVAGLIIRSSSFPTRFFFLNSRGYRGSKAVLQAPPTGE</sequence>